<dbReference type="GO" id="GO:0005737">
    <property type="term" value="C:cytoplasm"/>
    <property type="evidence" value="ECO:0007669"/>
    <property type="project" value="TreeGrafter"/>
</dbReference>
<proteinExistence type="predicted"/>
<reference evidence="6 7" key="1">
    <citation type="journal article" date="2016" name="Genome Biol. Evol.">
        <title>Divergent and convergent evolution of fungal pathogenicity.</title>
        <authorList>
            <person name="Shang Y."/>
            <person name="Xiao G."/>
            <person name="Zheng P."/>
            <person name="Cen K."/>
            <person name="Zhan S."/>
            <person name="Wang C."/>
        </authorList>
    </citation>
    <scope>NUCLEOTIDE SEQUENCE [LARGE SCALE GENOMIC DNA]</scope>
    <source>
        <strain evidence="6 7">RCEF 1005</strain>
    </source>
</reference>
<name>A0A168GVX4_CORDF</name>
<evidence type="ECO:0000256" key="4">
    <source>
        <dbReference type="SAM" id="MobiDB-lite"/>
    </source>
</evidence>
<dbReference type="InterPro" id="IPR003593">
    <property type="entry name" value="AAA+_ATPase"/>
</dbReference>
<feature type="domain" description="AAA+ ATPase" evidence="5">
    <location>
        <begin position="250"/>
        <end position="377"/>
    </location>
</feature>
<dbReference type="InterPro" id="IPR041569">
    <property type="entry name" value="AAA_lid_3"/>
</dbReference>
<dbReference type="PANTHER" id="PTHR23077">
    <property type="entry name" value="AAA-FAMILY ATPASE"/>
    <property type="match status" value="1"/>
</dbReference>
<evidence type="ECO:0000313" key="6">
    <source>
        <dbReference type="EMBL" id="OAA76990.1"/>
    </source>
</evidence>
<keyword evidence="3" id="KW-0175">Coiled coil</keyword>
<dbReference type="OrthoDB" id="27435at2759"/>
<dbReference type="GO" id="GO:0005524">
    <property type="term" value="F:ATP binding"/>
    <property type="evidence" value="ECO:0007669"/>
    <property type="project" value="UniProtKB-KW"/>
</dbReference>
<comment type="caution">
    <text evidence="6">The sequence shown here is derived from an EMBL/GenBank/DDBJ whole genome shotgun (WGS) entry which is preliminary data.</text>
</comment>
<dbReference type="FunFam" id="3.40.50.300:FF:001025">
    <property type="entry name" value="ATPase family, AAA domain-containing 2B"/>
    <property type="match status" value="1"/>
</dbReference>
<organism evidence="6 7">
    <name type="scientific">Akanthomyces lecanii RCEF 1005</name>
    <dbReference type="NCBI Taxonomy" id="1081108"/>
    <lineage>
        <taxon>Eukaryota</taxon>
        <taxon>Fungi</taxon>
        <taxon>Dikarya</taxon>
        <taxon>Ascomycota</taxon>
        <taxon>Pezizomycotina</taxon>
        <taxon>Sordariomycetes</taxon>
        <taxon>Hypocreomycetidae</taxon>
        <taxon>Hypocreales</taxon>
        <taxon>Cordycipitaceae</taxon>
        <taxon>Akanthomyces</taxon>
        <taxon>Cordyceps confragosa</taxon>
    </lineage>
</organism>
<feature type="domain" description="AAA+ ATPase" evidence="5">
    <location>
        <begin position="523"/>
        <end position="664"/>
    </location>
</feature>
<accession>A0A168GVX4</accession>
<keyword evidence="1" id="KW-0547">Nucleotide-binding</keyword>
<dbReference type="Gene3D" id="1.10.8.60">
    <property type="match status" value="2"/>
</dbReference>
<dbReference type="InterPro" id="IPR003960">
    <property type="entry name" value="ATPase_AAA_CS"/>
</dbReference>
<keyword evidence="2" id="KW-0067">ATP-binding</keyword>
<evidence type="ECO:0000256" key="1">
    <source>
        <dbReference type="ARBA" id="ARBA00022741"/>
    </source>
</evidence>
<dbReference type="STRING" id="1081108.A0A168GVX4"/>
<dbReference type="GO" id="GO:0016887">
    <property type="term" value="F:ATP hydrolysis activity"/>
    <property type="evidence" value="ECO:0007669"/>
    <property type="project" value="InterPro"/>
</dbReference>
<gene>
    <name evidence="6" type="ORF">LEL_06674</name>
</gene>
<dbReference type="Pfam" id="PF00004">
    <property type="entry name" value="AAA"/>
    <property type="match status" value="2"/>
</dbReference>
<dbReference type="Proteomes" id="UP000076881">
    <property type="component" value="Unassembled WGS sequence"/>
</dbReference>
<sequence>MVKKSIDAKVRPLANPSLEKTSLVGAARLYVSKDSLIALTHGLESNKPCVVEKLQLEGDESTAEPIRREALLCVLPEKNLSPNVVMMTRVFQEATGFKVGDQVRISMRETTPDVDEVIVRDMDEEDATAAQDKYILDWRAWITRLMDRAEHVFPGMIFEGVVLGKQRYKYKVVRVNGQSHSLGRFRRTTSTIRILKSDEDDAAAASEDADGTPGGDLVVTGVPGLAKPVAALNHFLEAFGRQFRVAGERESCAFMVHGGHGTGKTLILERLAATGWGAVHWIQPGDKLSIIRDIFKQATASRQPSIILIDEFQDLISKDRSNRDDVIRTLTNELDALSAKAKAEQRLPYVVVVATCLDYMLDVPVKLRRRSRFYRNAALPIPRAPERREILDFLNPPLREAEREACLANIASRTHAFNGDDLACLVLNALEIQATRLGSQAKAAAEQSGEMAEPQEKDSMPASDMEQALKVTEATAMHDINLNPPTIHWRDVGGQDKLKKVLSRMIKNTKDTNPAIKRVLPNPPKGLLLYGPPGCSKTLSAQAMATESAFNFFAVKGAELLNMYVGESERAVRTLFARARAAAPSIIFFDEIDSIGGQRAPGGGSASRSNGSVNMLTTLLTEMDGFESLNGVLVLAATNRPESMDPALLRPGRFDQIVYVGPPDEAAREAVFTVHLRGLTLAADVDAKELARLSEGYSGAEIKAICSEAGMAVMDRHDDMDGQAPLEIAMEDLKAAMDRTPRNITKFMTDSYESWSRQFRRT</sequence>
<dbReference type="InterPro" id="IPR050168">
    <property type="entry name" value="AAA_ATPase_domain"/>
</dbReference>
<feature type="region of interest" description="Disordered" evidence="4">
    <location>
        <begin position="441"/>
        <end position="461"/>
    </location>
</feature>
<dbReference type="Pfam" id="PF17862">
    <property type="entry name" value="AAA_lid_3"/>
    <property type="match status" value="1"/>
</dbReference>
<dbReference type="AlphaFoldDB" id="A0A168GVX4"/>
<evidence type="ECO:0000259" key="5">
    <source>
        <dbReference type="SMART" id="SM00382"/>
    </source>
</evidence>
<dbReference type="SMART" id="SM00382">
    <property type="entry name" value="AAA"/>
    <property type="match status" value="2"/>
</dbReference>
<dbReference type="Gene3D" id="3.40.50.300">
    <property type="entry name" value="P-loop containing nucleotide triphosphate hydrolases"/>
    <property type="match status" value="2"/>
</dbReference>
<dbReference type="SUPFAM" id="SSF52540">
    <property type="entry name" value="P-loop containing nucleoside triphosphate hydrolases"/>
    <property type="match status" value="2"/>
</dbReference>
<keyword evidence="7" id="KW-1185">Reference proteome</keyword>
<evidence type="ECO:0000313" key="7">
    <source>
        <dbReference type="Proteomes" id="UP000076881"/>
    </source>
</evidence>
<evidence type="ECO:0000256" key="3">
    <source>
        <dbReference type="ARBA" id="ARBA00023054"/>
    </source>
</evidence>
<evidence type="ECO:0000256" key="2">
    <source>
        <dbReference type="ARBA" id="ARBA00022840"/>
    </source>
</evidence>
<dbReference type="InterPro" id="IPR003959">
    <property type="entry name" value="ATPase_AAA_core"/>
</dbReference>
<dbReference type="PROSITE" id="PS00674">
    <property type="entry name" value="AAA"/>
    <property type="match status" value="1"/>
</dbReference>
<dbReference type="InterPro" id="IPR027417">
    <property type="entry name" value="P-loop_NTPase"/>
</dbReference>
<dbReference type="PANTHER" id="PTHR23077:SF27">
    <property type="entry name" value="ATPASE FAMILY GENE 2 PROTEIN HOMOLOG A"/>
    <property type="match status" value="1"/>
</dbReference>
<dbReference type="EMBL" id="AZHF01000004">
    <property type="protein sequence ID" value="OAA76990.1"/>
    <property type="molecule type" value="Genomic_DNA"/>
</dbReference>
<protein>
    <submittedName>
        <fullName evidence="6">ATPase, AAA-type, core</fullName>
    </submittedName>
</protein>